<reference evidence="2" key="2">
    <citation type="submission" date="2020-09" db="EMBL/GenBank/DDBJ databases">
        <authorList>
            <person name="Sun Q."/>
            <person name="Ohkuma M."/>
        </authorList>
    </citation>
    <scope>NUCLEOTIDE SEQUENCE</scope>
    <source>
        <strain evidence="2">JCM 4784</strain>
    </source>
</reference>
<keyword evidence="1" id="KW-0472">Membrane</keyword>
<evidence type="ECO:0000256" key="1">
    <source>
        <dbReference type="SAM" id="Phobius"/>
    </source>
</evidence>
<accession>A0A918ZPS3</accession>
<protein>
    <submittedName>
        <fullName evidence="2">Uncharacterized protein</fullName>
    </submittedName>
</protein>
<feature type="transmembrane region" description="Helical" evidence="1">
    <location>
        <begin position="61"/>
        <end position="79"/>
    </location>
</feature>
<evidence type="ECO:0000313" key="3">
    <source>
        <dbReference type="Proteomes" id="UP000608024"/>
    </source>
</evidence>
<comment type="caution">
    <text evidence="2">The sequence shown here is derived from an EMBL/GenBank/DDBJ whole genome shotgun (WGS) entry which is preliminary data.</text>
</comment>
<dbReference type="RefSeq" id="WP_190136782.1">
    <property type="nucleotide sequence ID" value="NZ_BNBT01000045.1"/>
</dbReference>
<dbReference type="Proteomes" id="UP000608024">
    <property type="component" value="Unassembled WGS sequence"/>
</dbReference>
<feature type="transmembrane region" description="Helical" evidence="1">
    <location>
        <begin position="147"/>
        <end position="163"/>
    </location>
</feature>
<reference evidence="2" key="1">
    <citation type="journal article" date="2014" name="Int. J. Syst. Evol. Microbiol.">
        <title>Complete genome sequence of Corynebacterium casei LMG S-19264T (=DSM 44701T), isolated from a smear-ripened cheese.</title>
        <authorList>
            <consortium name="US DOE Joint Genome Institute (JGI-PGF)"/>
            <person name="Walter F."/>
            <person name="Albersmeier A."/>
            <person name="Kalinowski J."/>
            <person name="Ruckert C."/>
        </authorList>
    </citation>
    <scope>NUCLEOTIDE SEQUENCE</scope>
    <source>
        <strain evidence="2">JCM 4784</strain>
    </source>
</reference>
<dbReference type="EMBL" id="BNBT01000045">
    <property type="protein sequence ID" value="GHE62084.1"/>
    <property type="molecule type" value="Genomic_DNA"/>
</dbReference>
<evidence type="ECO:0000313" key="2">
    <source>
        <dbReference type="EMBL" id="GHE62084.1"/>
    </source>
</evidence>
<proteinExistence type="predicted"/>
<organism evidence="2 3">
    <name type="scientific">Streptomyces longispororuber</name>
    <dbReference type="NCBI Taxonomy" id="68230"/>
    <lineage>
        <taxon>Bacteria</taxon>
        <taxon>Bacillati</taxon>
        <taxon>Actinomycetota</taxon>
        <taxon>Actinomycetes</taxon>
        <taxon>Kitasatosporales</taxon>
        <taxon>Streptomycetaceae</taxon>
        <taxon>Streptomyces</taxon>
    </lineage>
</organism>
<keyword evidence="1" id="KW-0812">Transmembrane</keyword>
<dbReference type="AlphaFoldDB" id="A0A918ZPS3"/>
<keyword evidence="3" id="KW-1185">Reference proteome</keyword>
<name>A0A918ZPS3_9ACTN</name>
<feature type="transmembrane region" description="Helical" evidence="1">
    <location>
        <begin position="85"/>
        <end position="107"/>
    </location>
</feature>
<sequence>MSSRSRPQARTVKVPAGATTVRIPRQRGRRQQSFVLVVPERPTLTSQALRTVGRLLWHHRLALLPTGLAVLCLLVAAVLHVTAPWAGYLLLVVGLLPVLALLAPPLARRFTSGVRAWQWAAASLVALMGLWGALAVLLGPLAGPLEVLWFLGLLAAYGLRAALRRTTSKEKV</sequence>
<feature type="transmembrane region" description="Helical" evidence="1">
    <location>
        <begin position="119"/>
        <end position="141"/>
    </location>
</feature>
<gene>
    <name evidence="2" type="ORF">GCM10018785_33890</name>
</gene>
<keyword evidence="1" id="KW-1133">Transmembrane helix</keyword>